<dbReference type="InterPro" id="IPR038987">
    <property type="entry name" value="MoeA-like"/>
</dbReference>
<dbReference type="Gene3D" id="3.40.980.10">
    <property type="entry name" value="MoaB/Mog-like domain"/>
    <property type="match status" value="1"/>
</dbReference>
<dbReference type="SUPFAM" id="SSF53218">
    <property type="entry name" value="Molybdenum cofactor biosynthesis proteins"/>
    <property type="match status" value="1"/>
</dbReference>
<comment type="pathway">
    <text evidence="2 6">Cofactor biosynthesis; molybdopterin biosynthesis.</text>
</comment>
<evidence type="ECO:0000256" key="1">
    <source>
        <dbReference type="ARBA" id="ARBA00002901"/>
    </source>
</evidence>
<comment type="catalytic activity">
    <reaction evidence="5">
        <text>adenylyl-molybdopterin + molybdate = Mo-molybdopterin + AMP + H(+)</text>
        <dbReference type="Rhea" id="RHEA:35047"/>
        <dbReference type="ChEBI" id="CHEBI:15378"/>
        <dbReference type="ChEBI" id="CHEBI:36264"/>
        <dbReference type="ChEBI" id="CHEBI:62727"/>
        <dbReference type="ChEBI" id="CHEBI:71302"/>
        <dbReference type="ChEBI" id="CHEBI:456215"/>
        <dbReference type="EC" id="2.10.1.1"/>
    </reaction>
</comment>
<dbReference type="Pfam" id="PF00994">
    <property type="entry name" value="MoCF_biosynth"/>
    <property type="match status" value="1"/>
</dbReference>
<keyword evidence="4 6" id="KW-0501">Molybdenum cofactor biosynthesis</keyword>
<evidence type="ECO:0000259" key="7">
    <source>
        <dbReference type="SMART" id="SM00852"/>
    </source>
</evidence>
<sequence length="425" mass="44704">MGEAAISISCPCDAAAGGVLNVDEARQRLYALLTPASATESLPLAEAAGRIVAKPLHASCPMPFFDNSAMDGFAVSLADFENGPPHALPISGAVAAGDHGAPALAPGACMRIFTGAPIPLNADAVVPFEQTAEEQGCAAFFKAPRPGAHIRRAGCDIARDDVLVAPGTRMSGRYAGLLAANGHLSVTVYRQPRIGVFSTGDELVAGSGERRAFELHDANRPMLLMMLQEMGCAPVDLGILPDDPFETRQFLHRHAGDFDLLISSGAVSVGGRDFLKGAFSSAGGVIDSWKVALKPGKPVMFGRIDKTAFLGLPGNPMAAWIGFQLFGRMAVERLSGRATQPVEPVRAITEGVIRHRLGRREYVPVRIVSHTHRGQPLLARIGHGGSASLYPLCFADGVAIIEATTGDAEAGEELDFLPFVQGVLE</sequence>
<evidence type="ECO:0000256" key="4">
    <source>
        <dbReference type="ARBA" id="ARBA00023150"/>
    </source>
</evidence>
<dbReference type="InterPro" id="IPR005110">
    <property type="entry name" value="MoeA_linker/N"/>
</dbReference>
<gene>
    <name evidence="8" type="ORF">R2G56_10990</name>
</gene>
<name>A0ABU4AKR1_9HYPH</name>
<dbReference type="InterPro" id="IPR036688">
    <property type="entry name" value="MoeA_C_domain_IV_sf"/>
</dbReference>
<dbReference type="Gene3D" id="2.170.190.11">
    <property type="entry name" value="Molybdopterin biosynthesis moea protein, domain 3"/>
    <property type="match status" value="1"/>
</dbReference>
<dbReference type="InterPro" id="IPR001453">
    <property type="entry name" value="MoaB/Mog_dom"/>
</dbReference>
<comment type="similarity">
    <text evidence="3 6">Belongs to the MoeA family.</text>
</comment>
<evidence type="ECO:0000256" key="2">
    <source>
        <dbReference type="ARBA" id="ARBA00005046"/>
    </source>
</evidence>
<keyword evidence="6" id="KW-0460">Magnesium</keyword>
<dbReference type="Gene3D" id="3.90.105.10">
    <property type="entry name" value="Molybdopterin biosynthesis moea protein, domain 2"/>
    <property type="match status" value="1"/>
</dbReference>
<dbReference type="Proteomes" id="UP001185659">
    <property type="component" value="Unassembled WGS sequence"/>
</dbReference>
<dbReference type="Pfam" id="PF03453">
    <property type="entry name" value="MoeA_N"/>
    <property type="match status" value="1"/>
</dbReference>
<keyword evidence="9" id="KW-1185">Reference proteome</keyword>
<feature type="domain" description="MoaB/Mog" evidence="7">
    <location>
        <begin position="195"/>
        <end position="333"/>
    </location>
</feature>
<comment type="cofactor">
    <cofactor evidence="6">
        <name>Mg(2+)</name>
        <dbReference type="ChEBI" id="CHEBI:18420"/>
    </cofactor>
</comment>
<dbReference type="SUPFAM" id="SSF63867">
    <property type="entry name" value="MoeA C-terminal domain-like"/>
    <property type="match status" value="1"/>
</dbReference>
<dbReference type="Gene3D" id="2.40.340.10">
    <property type="entry name" value="MoeA, C-terminal, domain IV"/>
    <property type="match status" value="1"/>
</dbReference>
<evidence type="ECO:0000313" key="8">
    <source>
        <dbReference type="EMBL" id="MDV6226811.1"/>
    </source>
</evidence>
<evidence type="ECO:0000313" key="9">
    <source>
        <dbReference type="Proteomes" id="UP001185659"/>
    </source>
</evidence>
<keyword evidence="6" id="KW-0500">Molybdenum</keyword>
<accession>A0ABU4AKR1</accession>
<evidence type="ECO:0000256" key="5">
    <source>
        <dbReference type="ARBA" id="ARBA00047317"/>
    </source>
</evidence>
<dbReference type="PANTHER" id="PTHR10192:SF5">
    <property type="entry name" value="GEPHYRIN"/>
    <property type="match status" value="1"/>
</dbReference>
<organism evidence="8 9">
    <name type="scientific">Nitratireductor aquimarinus</name>
    <dbReference type="NCBI Taxonomy" id="889300"/>
    <lineage>
        <taxon>Bacteria</taxon>
        <taxon>Pseudomonadati</taxon>
        <taxon>Pseudomonadota</taxon>
        <taxon>Alphaproteobacteria</taxon>
        <taxon>Hyphomicrobiales</taxon>
        <taxon>Phyllobacteriaceae</taxon>
        <taxon>Nitratireductor</taxon>
    </lineage>
</organism>
<comment type="function">
    <text evidence="1 6">Catalyzes the insertion of molybdate into adenylated molybdopterin with the concomitant release of AMP.</text>
</comment>
<dbReference type="CDD" id="cd00887">
    <property type="entry name" value="MoeA"/>
    <property type="match status" value="1"/>
</dbReference>
<dbReference type="NCBIfam" id="NF045515">
    <property type="entry name" value="Glp_gephyrin"/>
    <property type="match status" value="1"/>
</dbReference>
<dbReference type="SUPFAM" id="SSF63882">
    <property type="entry name" value="MoeA N-terminal region -like"/>
    <property type="match status" value="1"/>
</dbReference>
<dbReference type="EMBL" id="JAWLIP010000004">
    <property type="protein sequence ID" value="MDV6226811.1"/>
    <property type="molecule type" value="Genomic_DNA"/>
</dbReference>
<dbReference type="InterPro" id="IPR036425">
    <property type="entry name" value="MoaB/Mog-like_dom_sf"/>
</dbReference>
<reference evidence="8 9" key="1">
    <citation type="submission" date="2023-10" db="EMBL/GenBank/DDBJ databases">
        <authorList>
            <person name="Venkata Ramana C."/>
            <person name="Sasikala C."/>
            <person name="Dhurka M."/>
        </authorList>
    </citation>
    <scope>NUCLEOTIDE SEQUENCE [LARGE SCALE GENOMIC DNA]</scope>
    <source>
        <strain evidence="8 9">KCTC 32151</strain>
    </source>
</reference>
<dbReference type="InterPro" id="IPR036135">
    <property type="entry name" value="MoeA_linker/N_sf"/>
</dbReference>
<evidence type="ECO:0000256" key="6">
    <source>
        <dbReference type="RuleBase" id="RU365090"/>
    </source>
</evidence>
<evidence type="ECO:0000256" key="3">
    <source>
        <dbReference type="ARBA" id="ARBA00010763"/>
    </source>
</evidence>
<dbReference type="RefSeq" id="WP_317561302.1">
    <property type="nucleotide sequence ID" value="NZ_JAWLIP010000004.1"/>
</dbReference>
<dbReference type="SMART" id="SM00852">
    <property type="entry name" value="MoCF_biosynth"/>
    <property type="match status" value="1"/>
</dbReference>
<comment type="caution">
    <text evidence="8">The sequence shown here is derived from an EMBL/GenBank/DDBJ whole genome shotgun (WGS) entry which is preliminary data.</text>
</comment>
<dbReference type="EC" id="2.10.1.1" evidence="6"/>
<dbReference type="InterPro" id="IPR005111">
    <property type="entry name" value="MoeA_C_domain_IV"/>
</dbReference>
<keyword evidence="6" id="KW-0479">Metal-binding</keyword>
<dbReference type="PANTHER" id="PTHR10192">
    <property type="entry name" value="MOLYBDOPTERIN BIOSYNTHESIS PROTEIN"/>
    <property type="match status" value="1"/>
</dbReference>
<dbReference type="Pfam" id="PF03454">
    <property type="entry name" value="MoeA_C"/>
    <property type="match status" value="1"/>
</dbReference>
<proteinExistence type="inferred from homology"/>
<protein>
    <recommendedName>
        <fullName evidence="6">Molybdopterin molybdenumtransferase</fullName>
        <ecNumber evidence="6">2.10.1.1</ecNumber>
    </recommendedName>
</protein>
<keyword evidence="6" id="KW-0808">Transferase</keyword>